<feature type="domain" description="Cupin type-2" evidence="1">
    <location>
        <begin position="31"/>
        <end position="92"/>
    </location>
</feature>
<sequence>MHRARTDALPGFRAGDLILRPFTGERAMVVRVEAPAGAVVPPHAHPHEQITLVIQGRLRLRMAGEETELGPGEIVHIPSGVEHEVTFLEDALVFDVFQPPREDFLERLQMTALSE</sequence>
<dbReference type="EMBL" id="FYEK01000003">
    <property type="protein sequence ID" value="SNB51636.1"/>
    <property type="molecule type" value="Genomic_DNA"/>
</dbReference>
<evidence type="ECO:0000259" key="1">
    <source>
        <dbReference type="Pfam" id="PF07883"/>
    </source>
</evidence>
<dbReference type="Gene3D" id="2.60.120.10">
    <property type="entry name" value="Jelly Rolls"/>
    <property type="match status" value="1"/>
</dbReference>
<dbReference type="SUPFAM" id="SSF51182">
    <property type="entry name" value="RmlC-like cupins"/>
    <property type="match status" value="1"/>
</dbReference>
<accession>A0A212PX61</accession>
<proteinExistence type="predicted"/>
<dbReference type="AlphaFoldDB" id="A0A212PX61"/>
<dbReference type="Proteomes" id="UP000197025">
    <property type="component" value="Unassembled WGS sequence"/>
</dbReference>
<dbReference type="CDD" id="cd02238">
    <property type="entry name" value="cupin_KdgF"/>
    <property type="match status" value="1"/>
</dbReference>
<name>A0A212PX61_9CHLR</name>
<organism evidence="2 3">
    <name type="scientific">Thermoflexus hugenholtzii JAD2</name>
    <dbReference type="NCBI Taxonomy" id="877466"/>
    <lineage>
        <taxon>Bacteria</taxon>
        <taxon>Bacillati</taxon>
        <taxon>Chloroflexota</taxon>
        <taxon>Thermoflexia</taxon>
        <taxon>Thermoflexales</taxon>
        <taxon>Thermoflexaceae</taxon>
        <taxon>Thermoflexus</taxon>
    </lineage>
</organism>
<dbReference type="InParanoid" id="A0A212PX61"/>
<reference evidence="3" key="1">
    <citation type="submission" date="2017-06" db="EMBL/GenBank/DDBJ databases">
        <authorList>
            <person name="Varghese N."/>
            <person name="Submissions S."/>
        </authorList>
    </citation>
    <scope>NUCLEOTIDE SEQUENCE [LARGE SCALE GENOMIC DNA]</scope>
    <source>
        <strain evidence="3">JAD2</strain>
    </source>
</reference>
<dbReference type="PANTHER" id="PTHR40112:SF1">
    <property type="entry name" value="H2HPP ISOMERASE"/>
    <property type="match status" value="1"/>
</dbReference>
<dbReference type="PANTHER" id="PTHR40112">
    <property type="entry name" value="H2HPP ISOMERASE"/>
    <property type="match status" value="1"/>
</dbReference>
<evidence type="ECO:0000313" key="3">
    <source>
        <dbReference type="Proteomes" id="UP000197025"/>
    </source>
</evidence>
<gene>
    <name evidence="2" type="ORF">SAMN02746019_00021830</name>
</gene>
<dbReference type="OrthoDB" id="9811153at2"/>
<dbReference type="InterPro" id="IPR011051">
    <property type="entry name" value="RmlC_Cupin_sf"/>
</dbReference>
<dbReference type="RefSeq" id="WP_088569973.1">
    <property type="nucleotide sequence ID" value="NZ_FYEK01000003.1"/>
</dbReference>
<dbReference type="InterPro" id="IPR013096">
    <property type="entry name" value="Cupin_2"/>
</dbReference>
<dbReference type="Pfam" id="PF07883">
    <property type="entry name" value="Cupin_2"/>
    <property type="match status" value="1"/>
</dbReference>
<keyword evidence="3" id="KW-1185">Reference proteome</keyword>
<evidence type="ECO:0000313" key="2">
    <source>
        <dbReference type="EMBL" id="SNB51636.1"/>
    </source>
</evidence>
<dbReference type="InterPro" id="IPR052535">
    <property type="entry name" value="Bacilysin_H2HPP_isomerase"/>
</dbReference>
<protein>
    <submittedName>
        <fullName evidence="2">Cupin domain protein</fullName>
    </submittedName>
</protein>
<dbReference type="InterPro" id="IPR014710">
    <property type="entry name" value="RmlC-like_jellyroll"/>
</dbReference>